<keyword evidence="1" id="KW-0547">Nucleotide-binding</keyword>
<evidence type="ECO:0000313" key="5">
    <source>
        <dbReference type="Proteomes" id="UP000811619"/>
    </source>
</evidence>
<keyword evidence="5" id="KW-1185">Reference proteome</keyword>
<evidence type="ECO:0008006" key="6">
    <source>
        <dbReference type="Google" id="ProtNLM"/>
    </source>
</evidence>
<comment type="caution">
    <text evidence="4">The sequence shown here is derived from an EMBL/GenBank/DDBJ whole genome shotgun (WGS) entry which is preliminary data.</text>
</comment>
<reference evidence="4" key="1">
    <citation type="journal article" date="2020" name="bioRxiv">
        <title>Whole genome comparisons of ergot fungi reveals the divergence and evolution of species within the genus Claviceps are the result of varying mechanisms driving genome evolution and host range expansion.</title>
        <authorList>
            <person name="Wyka S.A."/>
            <person name="Mondo S.J."/>
            <person name="Liu M."/>
            <person name="Dettman J."/>
            <person name="Nalam V."/>
            <person name="Broders K.D."/>
        </authorList>
    </citation>
    <scope>NUCLEOTIDE SEQUENCE</scope>
    <source>
        <strain evidence="4">CCC 489</strain>
    </source>
</reference>
<dbReference type="PANTHER" id="PTHR14187">
    <property type="entry name" value="ALPHA KINASE/ELONGATION FACTOR 2 KINASE"/>
    <property type="match status" value="1"/>
</dbReference>
<protein>
    <recommendedName>
        <fullName evidence="6">Hsp70 protein</fullName>
    </recommendedName>
</protein>
<dbReference type="CDD" id="cd10170">
    <property type="entry name" value="ASKHA_NBD_HSP70"/>
    <property type="match status" value="1"/>
</dbReference>
<dbReference type="PRINTS" id="PR00301">
    <property type="entry name" value="HEATSHOCK70"/>
</dbReference>
<dbReference type="Proteomes" id="UP000811619">
    <property type="component" value="Unassembled WGS sequence"/>
</dbReference>
<evidence type="ECO:0000256" key="3">
    <source>
        <dbReference type="SAM" id="MobiDB-lite"/>
    </source>
</evidence>
<dbReference type="EMBL" id="SRPY01000969">
    <property type="protein sequence ID" value="KAG5915582.1"/>
    <property type="molecule type" value="Genomic_DNA"/>
</dbReference>
<evidence type="ECO:0000256" key="1">
    <source>
        <dbReference type="ARBA" id="ARBA00022741"/>
    </source>
</evidence>
<proteinExistence type="predicted"/>
<evidence type="ECO:0000256" key="2">
    <source>
        <dbReference type="ARBA" id="ARBA00022840"/>
    </source>
</evidence>
<sequence length="737" mass="81049">MSSMNSRFKGFGFGKRKSTASIQTTDVVPAAESSPPRQIPQHQNPLSGQGRTPPTGASSSQTSSAMNRPPSYSSNYPPGPPGGLGDRTSPRQAHNTRTPPSQTIGGPPPINTGAPLGYPPPNMLPMGGPPPGFGGQLAYPPGPPPQGGPIMQQYQRPNQAAEVEGASKSKAQLIVGIDFGTTFSGVAFAFATNNEAKEDIITEWPGAGSYTKQKIPTVLYYDQFQKVAGWGPDVSDALAPTGYPKPGVQKVEWFKLQLMLSGNTYIDPINLPPLPPGKSEIDVAADYLFKLRQAMRSALQKTLGEVFNREERNIRYYLTVPAIWNDAGKAATRAAAIQAGYLRDENDNRLTLISEPEAAALFCSKTGLLNLKVHDAVLIVDCGGGTVDLIAYEVEEENPFTVAECTAGSGDSCGSTALNRNFSNILRNKIRKMKLPDVSKIAGRVYTKCIMDFENRIKADFRNNGQKWAVDVGIETEFPEAGIEEGYMTFTNEEILQCFEPVVNRILELVRNQIIAIQAQNRALQNILVVGGFGASEYLFQQIKLHVPPQFQSKVVRPMDSVAAIVKGAVTAGITERIITHRVARRHYLMATLQPFKEGYHPEAYRVPSLDGKDRCKFTRQIFVQKGQKVKNGEPVKVSFFRQVAPGATLMYEDVLYACDDDVCPEYTKDPRIKEVVTLTSDLSRKNLEKDFERMDTPQGTFYRVYFDIYLTLDGSEFSAELVCQGEVMGRCRARFR</sequence>
<dbReference type="PANTHER" id="PTHR14187:SF79">
    <property type="entry name" value="HSP70 FAMILY PROTEIN (AFU_ORTHOLOGUE AFUA_1G15200)"/>
    <property type="match status" value="1"/>
</dbReference>
<dbReference type="OrthoDB" id="2963168at2759"/>
<keyword evidence="2" id="KW-0067">ATP-binding</keyword>
<evidence type="ECO:0000313" key="4">
    <source>
        <dbReference type="EMBL" id="KAG5915582.1"/>
    </source>
</evidence>
<dbReference type="Gene3D" id="3.30.420.40">
    <property type="match status" value="3"/>
</dbReference>
<feature type="compositionally biased region" description="Pro residues" evidence="3">
    <location>
        <begin position="117"/>
        <end position="132"/>
    </location>
</feature>
<name>A0A8K0J296_9HYPO</name>
<gene>
    <name evidence="4" type="ORF">E4U42_007978</name>
</gene>
<feature type="compositionally biased region" description="Polar residues" evidence="3">
    <location>
        <begin position="90"/>
        <end position="104"/>
    </location>
</feature>
<dbReference type="AlphaFoldDB" id="A0A8K0J296"/>
<feature type="region of interest" description="Disordered" evidence="3">
    <location>
        <begin position="1"/>
        <end position="151"/>
    </location>
</feature>
<accession>A0A8K0J296</accession>
<dbReference type="GO" id="GO:0005524">
    <property type="term" value="F:ATP binding"/>
    <property type="evidence" value="ECO:0007669"/>
    <property type="project" value="UniProtKB-KW"/>
</dbReference>
<dbReference type="GO" id="GO:0140662">
    <property type="term" value="F:ATP-dependent protein folding chaperone"/>
    <property type="evidence" value="ECO:0007669"/>
    <property type="project" value="InterPro"/>
</dbReference>
<dbReference type="InterPro" id="IPR013126">
    <property type="entry name" value="Hsp_70_fam"/>
</dbReference>
<feature type="compositionally biased region" description="Polar residues" evidence="3">
    <location>
        <begin position="40"/>
        <end position="66"/>
    </location>
</feature>
<dbReference type="Gene3D" id="3.90.640.10">
    <property type="entry name" value="Actin, Chain A, domain 4"/>
    <property type="match status" value="1"/>
</dbReference>
<dbReference type="InterPro" id="IPR043129">
    <property type="entry name" value="ATPase_NBD"/>
</dbReference>
<organism evidence="4 5">
    <name type="scientific">Claviceps africana</name>
    <dbReference type="NCBI Taxonomy" id="83212"/>
    <lineage>
        <taxon>Eukaryota</taxon>
        <taxon>Fungi</taxon>
        <taxon>Dikarya</taxon>
        <taxon>Ascomycota</taxon>
        <taxon>Pezizomycotina</taxon>
        <taxon>Sordariomycetes</taxon>
        <taxon>Hypocreomycetidae</taxon>
        <taxon>Hypocreales</taxon>
        <taxon>Clavicipitaceae</taxon>
        <taxon>Claviceps</taxon>
    </lineage>
</organism>
<dbReference type="SUPFAM" id="SSF53067">
    <property type="entry name" value="Actin-like ATPase domain"/>
    <property type="match status" value="2"/>
</dbReference>
<dbReference type="Pfam" id="PF00012">
    <property type="entry name" value="HSP70"/>
    <property type="match status" value="1"/>
</dbReference>